<protein>
    <submittedName>
        <fullName evidence="2">GNAT family N-acetyltransferase</fullName>
    </submittedName>
</protein>
<dbReference type="Pfam" id="PF00583">
    <property type="entry name" value="Acetyltransf_1"/>
    <property type="match status" value="1"/>
</dbReference>
<evidence type="ECO:0000259" key="1">
    <source>
        <dbReference type="PROSITE" id="PS51186"/>
    </source>
</evidence>
<organism evidence="2 3">
    <name type="scientific">Albidovulum sediminis</name>
    <dbReference type="NCBI Taxonomy" id="3066345"/>
    <lineage>
        <taxon>Bacteria</taxon>
        <taxon>Pseudomonadati</taxon>
        <taxon>Pseudomonadota</taxon>
        <taxon>Alphaproteobacteria</taxon>
        <taxon>Rhodobacterales</taxon>
        <taxon>Paracoccaceae</taxon>
        <taxon>Albidovulum</taxon>
    </lineage>
</organism>
<gene>
    <name evidence="2" type="ORF">N5I32_03720</name>
</gene>
<dbReference type="EMBL" id="JAOCQF010000001">
    <property type="protein sequence ID" value="MCT8328619.1"/>
    <property type="molecule type" value="Genomic_DNA"/>
</dbReference>
<comment type="caution">
    <text evidence="2">The sequence shown here is derived from an EMBL/GenBank/DDBJ whole genome shotgun (WGS) entry which is preliminary data.</text>
</comment>
<proteinExistence type="predicted"/>
<sequence length="261" mass="27551">MTADAGTFGSPEQVRLQYKSIDMREQIESTPGLCHTGRLVGSDDPSALGWDFFEEHLKEDGFVGFRCLLPERAHAVRVWGAKLGGIHEWAVMLGTSEDLRASATAIGQRPLSSGFRDVGPEEMAADASLSQMQALLVDAGIAPLARASLRGDIYPSACVGVSGPDGSLVAVANVAMPFNRFSEWQDAAWIGLVAVAPGCRGLGLGARVSAAAALAGLEKLGARRAMAFVADDNAPSRAMLLRIGLQVSTLRSIIVGHRPTR</sequence>
<evidence type="ECO:0000313" key="2">
    <source>
        <dbReference type="EMBL" id="MCT8328619.1"/>
    </source>
</evidence>
<dbReference type="Gene3D" id="3.40.630.30">
    <property type="match status" value="1"/>
</dbReference>
<dbReference type="InterPro" id="IPR016181">
    <property type="entry name" value="Acyl_CoA_acyltransferase"/>
</dbReference>
<name>A0ABT2NKY9_9RHOB</name>
<keyword evidence="3" id="KW-1185">Reference proteome</keyword>
<dbReference type="RefSeq" id="WP_261494045.1">
    <property type="nucleotide sequence ID" value="NZ_JAOCQF010000001.1"/>
</dbReference>
<reference evidence="3" key="1">
    <citation type="submission" date="2023-07" db="EMBL/GenBank/DDBJ databases">
        <title>Defluviimonas sediminis sp. nov., isolated from mangrove sediment.</title>
        <authorList>
            <person name="Liu L."/>
            <person name="Li J."/>
            <person name="Huang Y."/>
            <person name="Pan J."/>
            <person name="Li M."/>
        </authorList>
    </citation>
    <scope>NUCLEOTIDE SEQUENCE [LARGE SCALE GENOMIC DNA]</scope>
    <source>
        <strain evidence="3">FT324</strain>
    </source>
</reference>
<dbReference type="SUPFAM" id="SSF55729">
    <property type="entry name" value="Acyl-CoA N-acyltransferases (Nat)"/>
    <property type="match status" value="1"/>
</dbReference>
<evidence type="ECO:0000313" key="3">
    <source>
        <dbReference type="Proteomes" id="UP001205601"/>
    </source>
</evidence>
<dbReference type="Proteomes" id="UP001205601">
    <property type="component" value="Unassembled WGS sequence"/>
</dbReference>
<dbReference type="PROSITE" id="PS51186">
    <property type="entry name" value="GNAT"/>
    <property type="match status" value="1"/>
</dbReference>
<accession>A0ABT2NKY9</accession>
<dbReference type="InterPro" id="IPR000182">
    <property type="entry name" value="GNAT_dom"/>
</dbReference>
<feature type="domain" description="N-acetyltransferase" evidence="1">
    <location>
        <begin position="113"/>
        <end position="261"/>
    </location>
</feature>